<protein>
    <recommendedName>
        <fullName evidence="3">Integrase, catalytic region, zinc finger, CCHC-type, peptidase aspartic, catalytic</fullName>
    </recommendedName>
</protein>
<accession>A0ABQ5E3U1</accession>
<proteinExistence type="predicted"/>
<evidence type="ECO:0000313" key="2">
    <source>
        <dbReference type="Proteomes" id="UP001151760"/>
    </source>
</evidence>
<sequence length="545" mass="62859">MNPPHDLLQFENYRVFSSIASTLCGSLKSPLEETLFGSSYDCTIQSHVQLGDLCEFLCEEWSYQVFRGSNINFRDNNTNFILLPVNNFGIENSNNDIQKGFMNPIAGLNPPREFIMSLVMRLELLRNRILYIASSRKETWLSAPKMWNSTNSISTVSYSLVVLTLDEDLFPTLWAEVVATACYTQNRSLIHTHNNKTTYELELTKKPDLSFLRIFGALCYPTNDNKDLGKLKAKADIGSGLVPNPRPVAPYVPPTNKDLEMLFQPMFDEYFESSMIDHLVPPAPAAQAQSTLSVHQYPSLLIKRHHREVIHHHLRIINPHQFMTCYSVKHSLKAHEHLRKWTASYPIDNIIGNPSRPVSTRKQLATDALWCFYKYKVEPKNFKSAITDDYWFQAMEDEIHEFDRLDVWELVPPPDCAMIIALKWIYKVKLDEYGDVLKNKARLVRKDIVKKKTLIMRLSRHSKKQTLGSAPFLGDKVSKLVIKEQTSSPSSVRTEAEYIAMTEYQLADIFTKALPRERFEFILPRLGMKSMKPETLKRLQDDKDE</sequence>
<keyword evidence="2" id="KW-1185">Reference proteome</keyword>
<dbReference type="Proteomes" id="UP001151760">
    <property type="component" value="Unassembled WGS sequence"/>
</dbReference>
<reference evidence="1" key="2">
    <citation type="submission" date="2022-01" db="EMBL/GenBank/DDBJ databases">
        <authorList>
            <person name="Yamashiro T."/>
            <person name="Shiraishi A."/>
            <person name="Satake H."/>
            <person name="Nakayama K."/>
        </authorList>
    </citation>
    <scope>NUCLEOTIDE SEQUENCE</scope>
</reference>
<comment type="caution">
    <text evidence="1">The sequence shown here is derived from an EMBL/GenBank/DDBJ whole genome shotgun (WGS) entry which is preliminary data.</text>
</comment>
<reference evidence="1" key="1">
    <citation type="journal article" date="2022" name="Int. J. Mol. Sci.">
        <title>Draft Genome of Tanacetum Coccineum: Genomic Comparison of Closely Related Tanacetum-Family Plants.</title>
        <authorList>
            <person name="Yamashiro T."/>
            <person name="Shiraishi A."/>
            <person name="Nakayama K."/>
            <person name="Satake H."/>
        </authorList>
    </citation>
    <scope>NUCLEOTIDE SEQUENCE</scope>
</reference>
<name>A0ABQ5E3U1_9ASTR</name>
<gene>
    <name evidence="1" type="ORF">Tco_0954283</name>
</gene>
<dbReference type="EMBL" id="BQNB010015912">
    <property type="protein sequence ID" value="GJT45568.1"/>
    <property type="molecule type" value="Genomic_DNA"/>
</dbReference>
<organism evidence="1 2">
    <name type="scientific">Tanacetum coccineum</name>
    <dbReference type="NCBI Taxonomy" id="301880"/>
    <lineage>
        <taxon>Eukaryota</taxon>
        <taxon>Viridiplantae</taxon>
        <taxon>Streptophyta</taxon>
        <taxon>Embryophyta</taxon>
        <taxon>Tracheophyta</taxon>
        <taxon>Spermatophyta</taxon>
        <taxon>Magnoliopsida</taxon>
        <taxon>eudicotyledons</taxon>
        <taxon>Gunneridae</taxon>
        <taxon>Pentapetalae</taxon>
        <taxon>asterids</taxon>
        <taxon>campanulids</taxon>
        <taxon>Asterales</taxon>
        <taxon>Asteraceae</taxon>
        <taxon>Asteroideae</taxon>
        <taxon>Anthemideae</taxon>
        <taxon>Anthemidinae</taxon>
        <taxon>Tanacetum</taxon>
    </lineage>
</organism>
<evidence type="ECO:0000313" key="1">
    <source>
        <dbReference type="EMBL" id="GJT45568.1"/>
    </source>
</evidence>
<evidence type="ECO:0008006" key="3">
    <source>
        <dbReference type="Google" id="ProtNLM"/>
    </source>
</evidence>